<protein>
    <submittedName>
        <fullName evidence="2">II/X family phage/plasmid replication protein</fullName>
    </submittedName>
</protein>
<accession>A0A2T5HY36</accession>
<name>A0A2T5HY36_9PROT</name>
<proteinExistence type="predicted"/>
<reference evidence="2 3" key="1">
    <citation type="submission" date="2018-04" db="EMBL/GenBank/DDBJ databases">
        <title>Active sludge and wastewater microbial communities from Klosterneuburg, Austria.</title>
        <authorList>
            <person name="Wagner M."/>
        </authorList>
    </citation>
    <scope>NUCLEOTIDE SEQUENCE [LARGE SCALE GENOMIC DNA]</scope>
    <source>
        <strain evidence="2 3">Nm49</strain>
    </source>
</reference>
<organism evidence="2 3">
    <name type="scientific">Nitrosomonas oligotropha</name>
    <dbReference type="NCBI Taxonomy" id="42354"/>
    <lineage>
        <taxon>Bacteria</taxon>
        <taxon>Pseudomonadati</taxon>
        <taxon>Pseudomonadota</taxon>
        <taxon>Betaproteobacteria</taxon>
        <taxon>Nitrosomonadales</taxon>
        <taxon>Nitrosomonadaceae</taxon>
        <taxon>Nitrosomonas</taxon>
    </lineage>
</organism>
<dbReference type="AlphaFoldDB" id="A0A2T5HY36"/>
<sequence length="185" mass="21731">MKKGRAGDESVWWSNTRHMLKAYIKHIEMLKHGCNEDDAAYQWCKQQGVVRLEIELKRRLLNDLDMVDIKNITDEKLIKVFHEQTEIFNEVDRSDEPDILDAIPPRSRVHAAAWMAGQDLRQLLSNGTFYRHARVLREYGIDITEPRNVEAFPVKVRVVEMKPLQMPDWYSLEDQHEPHLKAVGE</sequence>
<dbReference type="InterPro" id="IPR022688">
    <property type="entry name" value="G2P_C"/>
</dbReference>
<comment type="caution">
    <text evidence="2">The sequence shown here is derived from an EMBL/GenBank/DDBJ whole genome shotgun (WGS) entry which is preliminary data.</text>
</comment>
<evidence type="ECO:0000259" key="1">
    <source>
        <dbReference type="Pfam" id="PF05155"/>
    </source>
</evidence>
<feature type="domain" description="Replication-associated protein G2P C-terminal" evidence="1">
    <location>
        <begin position="110"/>
        <end position="171"/>
    </location>
</feature>
<dbReference type="Pfam" id="PF05155">
    <property type="entry name" value="G2P_X_C"/>
    <property type="match status" value="1"/>
</dbReference>
<evidence type="ECO:0000313" key="3">
    <source>
        <dbReference type="Proteomes" id="UP000244128"/>
    </source>
</evidence>
<dbReference type="Proteomes" id="UP000244128">
    <property type="component" value="Unassembled WGS sequence"/>
</dbReference>
<dbReference type="GO" id="GO:0006260">
    <property type="term" value="P:DNA replication"/>
    <property type="evidence" value="ECO:0007669"/>
    <property type="project" value="InterPro"/>
</dbReference>
<gene>
    <name evidence="2" type="ORF">C8R26_11775</name>
</gene>
<evidence type="ECO:0000313" key="2">
    <source>
        <dbReference type="EMBL" id="PTQ76482.1"/>
    </source>
</evidence>
<dbReference type="EMBL" id="QAOI01000017">
    <property type="protein sequence ID" value="PTQ76482.1"/>
    <property type="molecule type" value="Genomic_DNA"/>
</dbReference>